<evidence type="ECO:0000313" key="3">
    <source>
        <dbReference type="EMBL" id="CUO88891.1"/>
    </source>
</evidence>
<dbReference type="GO" id="GO:0004527">
    <property type="term" value="F:exonuclease activity"/>
    <property type="evidence" value="ECO:0007669"/>
    <property type="project" value="UniProtKB-KW"/>
</dbReference>
<evidence type="ECO:0000259" key="2">
    <source>
        <dbReference type="Pfam" id="PF00149"/>
    </source>
</evidence>
<keyword evidence="3" id="KW-0540">Nuclease</keyword>
<evidence type="ECO:0000256" key="1">
    <source>
        <dbReference type="ARBA" id="ARBA00022801"/>
    </source>
</evidence>
<protein>
    <submittedName>
        <fullName evidence="3">Exonuclease SbcCD, D subunit</fullName>
    </submittedName>
</protein>
<proteinExistence type="predicted"/>
<keyword evidence="3" id="KW-0269">Exonuclease</keyword>
<dbReference type="InterPro" id="IPR041796">
    <property type="entry name" value="Mre11_N"/>
</dbReference>
<accession>A0A174IR28</accession>
<dbReference type="InterPro" id="IPR004843">
    <property type="entry name" value="Calcineurin-like_PHP"/>
</dbReference>
<dbReference type="RefSeq" id="WP_055265574.1">
    <property type="nucleotide sequence ID" value="NZ_CZAL01000003.1"/>
</dbReference>
<dbReference type="Pfam" id="PF00149">
    <property type="entry name" value="Metallophos"/>
    <property type="match status" value="1"/>
</dbReference>
<name>A0A174IR28_9FIRM</name>
<dbReference type="Gene3D" id="3.60.21.10">
    <property type="match status" value="1"/>
</dbReference>
<dbReference type="InterPro" id="IPR029052">
    <property type="entry name" value="Metallo-depent_PP-like"/>
</dbReference>
<dbReference type="SUPFAM" id="SSF56300">
    <property type="entry name" value="Metallo-dependent phosphatases"/>
    <property type="match status" value="1"/>
</dbReference>
<dbReference type="PANTHER" id="PTHR30337">
    <property type="entry name" value="COMPONENT OF ATP-DEPENDENT DSDNA EXONUCLEASE"/>
    <property type="match status" value="1"/>
</dbReference>
<organism evidence="3 4">
    <name type="scientific">Fusicatenibacter saccharivorans</name>
    <dbReference type="NCBI Taxonomy" id="1150298"/>
    <lineage>
        <taxon>Bacteria</taxon>
        <taxon>Bacillati</taxon>
        <taxon>Bacillota</taxon>
        <taxon>Clostridia</taxon>
        <taxon>Lachnospirales</taxon>
        <taxon>Lachnospiraceae</taxon>
        <taxon>Fusicatenibacter</taxon>
    </lineage>
</organism>
<dbReference type="CDD" id="cd00840">
    <property type="entry name" value="MPP_Mre11_N"/>
    <property type="match status" value="1"/>
</dbReference>
<evidence type="ECO:0000313" key="4">
    <source>
        <dbReference type="Proteomes" id="UP000095709"/>
    </source>
</evidence>
<keyword evidence="1" id="KW-0378">Hydrolase</keyword>
<dbReference type="InterPro" id="IPR050535">
    <property type="entry name" value="DNA_Repair-Maintenance_Comp"/>
</dbReference>
<dbReference type="Proteomes" id="UP000095709">
    <property type="component" value="Unassembled WGS sequence"/>
</dbReference>
<reference evidence="3 4" key="1">
    <citation type="submission" date="2015-09" db="EMBL/GenBank/DDBJ databases">
        <authorList>
            <consortium name="Pathogen Informatics"/>
        </authorList>
    </citation>
    <scope>NUCLEOTIDE SEQUENCE [LARGE SCALE GENOMIC DNA]</scope>
    <source>
        <strain evidence="3 4">2789STDY5834885</strain>
    </source>
</reference>
<gene>
    <name evidence="3" type="ORF">ERS852498_00729</name>
</gene>
<sequence length="354" mass="40257">MRFIHIADVHLGMQPDAGFPWSEERGESIWESFRRIIRLVGREKPDFLLIAGDLFQRQPLLRELKEVNDLFASIPETIVVLIAGNHDYVKRESFYRGFDWADNMVMLLSPGPECVEVPEKKTAVYGCSYDKKEILENRLDGVRPEGKMKYHLLLAHGGDARHMPWNPGRMAQAGFDYIACGHIHKPGILIPGKMAYAGALEPTDETQLGPHGYIRGTVDEHGTRIQFVPFARYEYEDLVLNVTEDLTQYALETKLKQELALREDGKIRKILRLKLVGHRAAELEFSPKRLLDCGRVISVEDETRPAYDLEQLKKTYGASLISAYIEVFETKTDAQSQKALDYGLEALLAARRNG</sequence>
<feature type="domain" description="Calcineurin-like phosphoesterase" evidence="2">
    <location>
        <begin position="1"/>
        <end position="186"/>
    </location>
</feature>
<dbReference type="EMBL" id="CZAL01000003">
    <property type="protein sequence ID" value="CUO88891.1"/>
    <property type="molecule type" value="Genomic_DNA"/>
</dbReference>
<dbReference type="AlphaFoldDB" id="A0A174IR28"/>